<proteinExistence type="predicted"/>
<sequence length="181" mass="20058">MSYFRSHSIKIAVLLLFVTGMLIVAWPGKDRANNGESVSNWLLDLRSDTTNPVVHNKISSLSNQDGDIPGLLRQATSIISSHQDDFVLPVNSGDASDDDIYNTLLIKWTLHQQEAAADTVMISDRQSQVPVATEKDNKSYRDQITQSLSFVVGAYSRISEAWDYIRLILRPLVSGIAINAP</sequence>
<accession>A0A8J7RKK2</accession>
<reference evidence="1" key="1">
    <citation type="submission" date="2021-02" db="EMBL/GenBank/DDBJ databases">
        <title>Natronogracilivirga saccharolytica gen. nov. sp. nov. a new anaerobic, haloalkiliphilic carbohydrate-fermenting bacterium from soda lake and proposing of Cyclonatronumiaceae fam. nov. in the phylum Balneolaeota.</title>
        <authorList>
            <person name="Zhilina T.N."/>
            <person name="Sorokin D.Y."/>
            <person name="Zavarzina D.G."/>
            <person name="Toshchakov S.V."/>
            <person name="Kublanov I.V."/>
        </authorList>
    </citation>
    <scope>NUCLEOTIDE SEQUENCE</scope>
    <source>
        <strain evidence="1">Z-1702</strain>
    </source>
</reference>
<keyword evidence="2" id="KW-1185">Reference proteome</keyword>
<dbReference type="RefSeq" id="WP_210509776.1">
    <property type="nucleotide sequence ID" value="NZ_JAFIDN010000001.1"/>
</dbReference>
<evidence type="ECO:0000313" key="1">
    <source>
        <dbReference type="EMBL" id="MBP3191359.1"/>
    </source>
</evidence>
<dbReference type="Proteomes" id="UP000673975">
    <property type="component" value="Unassembled WGS sequence"/>
</dbReference>
<dbReference type="AlphaFoldDB" id="A0A8J7RKK2"/>
<comment type="caution">
    <text evidence="1">The sequence shown here is derived from an EMBL/GenBank/DDBJ whole genome shotgun (WGS) entry which is preliminary data.</text>
</comment>
<dbReference type="EMBL" id="JAFIDN010000001">
    <property type="protein sequence ID" value="MBP3191359.1"/>
    <property type="molecule type" value="Genomic_DNA"/>
</dbReference>
<name>A0A8J7RKK2_9BACT</name>
<organism evidence="1 2">
    <name type="scientific">Natronogracilivirga saccharolytica</name>
    <dbReference type="NCBI Taxonomy" id="2812953"/>
    <lineage>
        <taxon>Bacteria</taxon>
        <taxon>Pseudomonadati</taxon>
        <taxon>Balneolota</taxon>
        <taxon>Balneolia</taxon>
        <taxon>Balneolales</taxon>
        <taxon>Cyclonatronaceae</taxon>
        <taxon>Natronogracilivirga</taxon>
    </lineage>
</organism>
<protein>
    <submittedName>
        <fullName evidence="1">Uncharacterized protein</fullName>
    </submittedName>
</protein>
<evidence type="ECO:0000313" key="2">
    <source>
        <dbReference type="Proteomes" id="UP000673975"/>
    </source>
</evidence>
<gene>
    <name evidence="1" type="ORF">NATSA_01650</name>
</gene>